<name>A0AAN7BRP6_9PEZI</name>
<accession>A0AAN7BRP6</accession>
<dbReference type="Proteomes" id="UP001301958">
    <property type="component" value="Unassembled WGS sequence"/>
</dbReference>
<feature type="region of interest" description="Disordered" evidence="1">
    <location>
        <begin position="83"/>
        <end position="106"/>
    </location>
</feature>
<protein>
    <submittedName>
        <fullName evidence="2">Uncharacterized protein</fullName>
    </submittedName>
</protein>
<feature type="region of interest" description="Disordered" evidence="1">
    <location>
        <begin position="1"/>
        <end position="65"/>
    </location>
</feature>
<evidence type="ECO:0000313" key="3">
    <source>
        <dbReference type="Proteomes" id="UP001301958"/>
    </source>
</evidence>
<dbReference type="AlphaFoldDB" id="A0AAN7BRP6"/>
<sequence>MFGYGSPASSTSSSYSSSYSSYTSYSSVTASPMDIKPSPFSSRAPDASCAFPSWPRRSTLSDDDDCYEERVSSYLSDEDLLFTPETYEDDSSSNASASPVHSPIQQFPTEAELLELQRQKMAYQREIMKVIIAEKEQRKRQALKRRSGSSKKSSKSSKTSAMMTPIAE</sequence>
<organism evidence="2 3">
    <name type="scientific">Podospora fimiseda</name>
    <dbReference type="NCBI Taxonomy" id="252190"/>
    <lineage>
        <taxon>Eukaryota</taxon>
        <taxon>Fungi</taxon>
        <taxon>Dikarya</taxon>
        <taxon>Ascomycota</taxon>
        <taxon>Pezizomycotina</taxon>
        <taxon>Sordariomycetes</taxon>
        <taxon>Sordariomycetidae</taxon>
        <taxon>Sordariales</taxon>
        <taxon>Podosporaceae</taxon>
        <taxon>Podospora</taxon>
    </lineage>
</organism>
<evidence type="ECO:0000313" key="2">
    <source>
        <dbReference type="EMBL" id="KAK4228354.1"/>
    </source>
</evidence>
<feature type="region of interest" description="Disordered" evidence="1">
    <location>
        <begin position="136"/>
        <end position="168"/>
    </location>
</feature>
<evidence type="ECO:0000256" key="1">
    <source>
        <dbReference type="SAM" id="MobiDB-lite"/>
    </source>
</evidence>
<reference evidence="2" key="1">
    <citation type="journal article" date="2023" name="Mol. Phylogenet. Evol.">
        <title>Genome-scale phylogeny and comparative genomics of the fungal order Sordariales.</title>
        <authorList>
            <person name="Hensen N."/>
            <person name="Bonometti L."/>
            <person name="Westerberg I."/>
            <person name="Brannstrom I.O."/>
            <person name="Guillou S."/>
            <person name="Cros-Aarteil S."/>
            <person name="Calhoun S."/>
            <person name="Haridas S."/>
            <person name="Kuo A."/>
            <person name="Mondo S."/>
            <person name="Pangilinan J."/>
            <person name="Riley R."/>
            <person name="LaButti K."/>
            <person name="Andreopoulos B."/>
            <person name="Lipzen A."/>
            <person name="Chen C."/>
            <person name="Yan M."/>
            <person name="Daum C."/>
            <person name="Ng V."/>
            <person name="Clum A."/>
            <person name="Steindorff A."/>
            <person name="Ohm R.A."/>
            <person name="Martin F."/>
            <person name="Silar P."/>
            <person name="Natvig D.O."/>
            <person name="Lalanne C."/>
            <person name="Gautier V."/>
            <person name="Ament-Velasquez S.L."/>
            <person name="Kruys A."/>
            <person name="Hutchinson M.I."/>
            <person name="Powell A.J."/>
            <person name="Barry K."/>
            <person name="Miller A.N."/>
            <person name="Grigoriev I.V."/>
            <person name="Debuchy R."/>
            <person name="Gladieux P."/>
            <person name="Hiltunen Thoren M."/>
            <person name="Johannesson H."/>
        </authorList>
    </citation>
    <scope>NUCLEOTIDE SEQUENCE</scope>
    <source>
        <strain evidence="2">CBS 990.96</strain>
    </source>
</reference>
<comment type="caution">
    <text evidence="2">The sequence shown here is derived from an EMBL/GenBank/DDBJ whole genome shotgun (WGS) entry which is preliminary data.</text>
</comment>
<keyword evidence="3" id="KW-1185">Reference proteome</keyword>
<dbReference type="EMBL" id="MU865320">
    <property type="protein sequence ID" value="KAK4228354.1"/>
    <property type="molecule type" value="Genomic_DNA"/>
</dbReference>
<feature type="compositionally biased region" description="Low complexity" evidence="1">
    <location>
        <begin position="9"/>
        <end position="27"/>
    </location>
</feature>
<feature type="compositionally biased region" description="Basic residues" evidence="1">
    <location>
        <begin position="140"/>
        <end position="155"/>
    </location>
</feature>
<proteinExistence type="predicted"/>
<gene>
    <name evidence="2" type="ORF">QBC38DRAFT_160310</name>
</gene>
<reference evidence="2" key="2">
    <citation type="submission" date="2023-05" db="EMBL/GenBank/DDBJ databases">
        <authorList>
            <consortium name="Lawrence Berkeley National Laboratory"/>
            <person name="Steindorff A."/>
            <person name="Hensen N."/>
            <person name="Bonometti L."/>
            <person name="Westerberg I."/>
            <person name="Brannstrom I.O."/>
            <person name="Guillou S."/>
            <person name="Cros-Aarteil S."/>
            <person name="Calhoun S."/>
            <person name="Haridas S."/>
            <person name="Kuo A."/>
            <person name="Mondo S."/>
            <person name="Pangilinan J."/>
            <person name="Riley R."/>
            <person name="Labutti K."/>
            <person name="Andreopoulos B."/>
            <person name="Lipzen A."/>
            <person name="Chen C."/>
            <person name="Yanf M."/>
            <person name="Daum C."/>
            <person name="Ng V."/>
            <person name="Clum A."/>
            <person name="Ohm R."/>
            <person name="Martin F."/>
            <person name="Silar P."/>
            <person name="Natvig D."/>
            <person name="Lalanne C."/>
            <person name="Gautier V."/>
            <person name="Ament-Velasquez S.L."/>
            <person name="Kruys A."/>
            <person name="Hutchinson M.I."/>
            <person name="Powell A.J."/>
            <person name="Barry K."/>
            <person name="Miller A.N."/>
            <person name="Grigoriev I.V."/>
            <person name="Debuchy R."/>
            <person name="Gladieux P."/>
            <person name="Thoren M.H."/>
            <person name="Johannesson H."/>
        </authorList>
    </citation>
    <scope>NUCLEOTIDE SEQUENCE</scope>
    <source>
        <strain evidence="2">CBS 990.96</strain>
    </source>
</reference>